<organism evidence="2 3">
    <name type="scientific">Trichoderma asperellum (strain ATCC 204424 / CBS 433.97 / NBRC 101777)</name>
    <dbReference type="NCBI Taxonomy" id="1042311"/>
    <lineage>
        <taxon>Eukaryota</taxon>
        <taxon>Fungi</taxon>
        <taxon>Dikarya</taxon>
        <taxon>Ascomycota</taxon>
        <taxon>Pezizomycotina</taxon>
        <taxon>Sordariomycetes</taxon>
        <taxon>Hypocreomycetidae</taxon>
        <taxon>Hypocreales</taxon>
        <taxon>Hypocreaceae</taxon>
        <taxon>Trichoderma</taxon>
    </lineage>
</organism>
<keyword evidence="3" id="KW-1185">Reference proteome</keyword>
<feature type="region of interest" description="Disordered" evidence="1">
    <location>
        <begin position="9"/>
        <end position="28"/>
    </location>
</feature>
<evidence type="ECO:0000313" key="2">
    <source>
        <dbReference type="EMBL" id="PTB41924.1"/>
    </source>
</evidence>
<dbReference type="EMBL" id="KZ679260">
    <property type="protein sequence ID" value="PTB41924.1"/>
    <property type="molecule type" value="Genomic_DNA"/>
</dbReference>
<evidence type="ECO:0000313" key="3">
    <source>
        <dbReference type="Proteomes" id="UP000240493"/>
    </source>
</evidence>
<accession>A0A2T3ZAT4</accession>
<dbReference type="Proteomes" id="UP000240493">
    <property type="component" value="Unassembled WGS sequence"/>
</dbReference>
<name>A0A2T3ZAT4_TRIA4</name>
<dbReference type="AlphaFoldDB" id="A0A2T3ZAT4"/>
<reference evidence="2 3" key="1">
    <citation type="submission" date="2016-07" db="EMBL/GenBank/DDBJ databases">
        <title>Multiple horizontal gene transfer events from other fungi enriched the ability of initially mycotrophic Trichoderma (Ascomycota) to feed on dead plant biomass.</title>
        <authorList>
            <consortium name="DOE Joint Genome Institute"/>
            <person name="Aerts A."/>
            <person name="Atanasova L."/>
            <person name="Chenthamara K."/>
            <person name="Zhang J."/>
            <person name="Grujic M."/>
            <person name="Henrissat B."/>
            <person name="Kuo A."/>
            <person name="Salamov A."/>
            <person name="Lipzen A."/>
            <person name="Labutti K."/>
            <person name="Barry K."/>
            <person name="Miao Y."/>
            <person name="Rahimi M.J."/>
            <person name="Shen Q."/>
            <person name="Grigoriev I.V."/>
            <person name="Kubicek C.P."/>
            <person name="Druzhinina I.S."/>
        </authorList>
    </citation>
    <scope>NUCLEOTIDE SEQUENCE [LARGE SCALE GENOMIC DNA]</scope>
    <source>
        <strain evidence="2 3">CBS 433.97</strain>
    </source>
</reference>
<proteinExistence type="predicted"/>
<feature type="compositionally biased region" description="Basic and acidic residues" evidence="1">
    <location>
        <begin position="10"/>
        <end position="22"/>
    </location>
</feature>
<gene>
    <name evidence="2" type="ORF">M441DRAFT_455937</name>
</gene>
<protein>
    <submittedName>
        <fullName evidence="2">Uncharacterized protein</fullName>
    </submittedName>
</protein>
<evidence type="ECO:0000256" key="1">
    <source>
        <dbReference type="SAM" id="MobiDB-lite"/>
    </source>
</evidence>
<sequence length="274" mass="30221">MRSVFLAFRDTQRPRAPGERGQRGPTTRTTVYNVSPSSFFFLGLNTQWFATCSSSAASRHANLTADFLQLWSNLAGVLSREASRASSSSADNLRVDDTNDILDVPLSKSKACDDATQANARAGKMRVFAKIDVQHQSLASLNEHLDLLRLRIPHQRFSIDDEGCERHSAYLEKGKLFLHILLQEVGVTLLLFVQHFINTNSATGSLGGITWVDTPLVVPRALVPSSTSSRPSTAAWKFRLRSVTDEDALAGVVDAQPCVDWIQEVLKEQSIHGE</sequence>